<dbReference type="Proteomes" id="UP001528673">
    <property type="component" value="Unassembled WGS sequence"/>
</dbReference>
<keyword evidence="3" id="KW-1185">Reference proteome</keyword>
<sequence>MIVAVEPAYLDREKAAAFVSMSEQQIARLAAQGEFPKPRMLSNQRVGWLVRELREWSENRPVSSILPPPNPTHKAQKKAA</sequence>
<comment type="caution">
    <text evidence="2">The sequence shown here is derived from an EMBL/GenBank/DDBJ whole genome shotgun (WGS) entry which is preliminary data.</text>
</comment>
<organism evidence="2 3">
    <name type="scientific">Curvibacter cyanobacteriorum</name>
    <dbReference type="NCBI Taxonomy" id="3026422"/>
    <lineage>
        <taxon>Bacteria</taxon>
        <taxon>Pseudomonadati</taxon>
        <taxon>Pseudomonadota</taxon>
        <taxon>Betaproteobacteria</taxon>
        <taxon>Burkholderiales</taxon>
        <taxon>Comamonadaceae</taxon>
        <taxon>Curvibacter</taxon>
    </lineage>
</organism>
<evidence type="ECO:0000313" key="2">
    <source>
        <dbReference type="EMBL" id="MDD0837855.1"/>
    </source>
</evidence>
<evidence type="ECO:0000313" key="3">
    <source>
        <dbReference type="Proteomes" id="UP001528673"/>
    </source>
</evidence>
<accession>A0ABT5MUY0</accession>
<reference evidence="2 3" key="1">
    <citation type="submission" date="2023-02" db="EMBL/GenBank/DDBJ databases">
        <title>Bacterial whole genomic sequence of Curvibacter sp. HBC61.</title>
        <authorList>
            <person name="Le V."/>
            <person name="Ko S.-R."/>
            <person name="Ahn C.-Y."/>
            <person name="Oh H.-M."/>
        </authorList>
    </citation>
    <scope>NUCLEOTIDE SEQUENCE [LARGE SCALE GENOMIC DNA]</scope>
    <source>
        <strain evidence="2 3">HBC61</strain>
    </source>
</reference>
<dbReference type="RefSeq" id="WP_273949154.1">
    <property type="nucleotide sequence ID" value="NZ_JAQSIP010000002.1"/>
</dbReference>
<dbReference type="InterPro" id="IPR010260">
    <property type="entry name" value="AlpA"/>
</dbReference>
<name>A0ABT5MUY0_9BURK</name>
<dbReference type="Pfam" id="PF05930">
    <property type="entry name" value="Phage_AlpA"/>
    <property type="match status" value="1"/>
</dbReference>
<feature type="region of interest" description="Disordered" evidence="1">
    <location>
        <begin position="60"/>
        <end position="80"/>
    </location>
</feature>
<evidence type="ECO:0000256" key="1">
    <source>
        <dbReference type="SAM" id="MobiDB-lite"/>
    </source>
</evidence>
<gene>
    <name evidence="2" type="ORF">PSQ40_04655</name>
</gene>
<protein>
    <submittedName>
        <fullName evidence="2">AlpA family phage regulatory protein</fullName>
    </submittedName>
</protein>
<dbReference type="EMBL" id="JAQSIP010000002">
    <property type="protein sequence ID" value="MDD0837855.1"/>
    <property type="molecule type" value="Genomic_DNA"/>
</dbReference>
<proteinExistence type="predicted"/>